<feature type="transmembrane region" description="Helical" evidence="5">
    <location>
        <begin position="236"/>
        <end position="254"/>
    </location>
</feature>
<evidence type="ECO:0000256" key="2">
    <source>
        <dbReference type="ARBA" id="ARBA00022692"/>
    </source>
</evidence>
<dbReference type="GO" id="GO:0005886">
    <property type="term" value="C:plasma membrane"/>
    <property type="evidence" value="ECO:0007669"/>
    <property type="project" value="TreeGrafter"/>
</dbReference>
<feature type="transmembrane region" description="Helical" evidence="5">
    <location>
        <begin position="290"/>
        <end position="311"/>
    </location>
</feature>
<evidence type="ECO:0000256" key="1">
    <source>
        <dbReference type="ARBA" id="ARBA00004141"/>
    </source>
</evidence>
<dbReference type="InterPro" id="IPR001694">
    <property type="entry name" value="NADH_UbQ_OxRdtase_su1/FPO"/>
</dbReference>
<protein>
    <submittedName>
        <fullName evidence="6">NADH-quinone oxidoreductase subunit H</fullName>
    </submittedName>
</protein>
<feature type="transmembrane region" description="Helical" evidence="5">
    <location>
        <begin position="260"/>
        <end position="278"/>
    </location>
</feature>
<reference evidence="6 7" key="1">
    <citation type="submission" date="2019-03" db="EMBL/GenBank/DDBJ databases">
        <title>Metabolic potential of uncultured bacteria and archaea associated with petroleum seepage in deep-sea sediments.</title>
        <authorList>
            <person name="Dong X."/>
            <person name="Hubert C."/>
        </authorList>
    </citation>
    <scope>NUCLEOTIDE SEQUENCE [LARGE SCALE GENOMIC DNA]</scope>
    <source>
        <strain evidence="6">E29_bin78</strain>
    </source>
</reference>
<evidence type="ECO:0000313" key="7">
    <source>
        <dbReference type="Proteomes" id="UP000320679"/>
    </source>
</evidence>
<dbReference type="EMBL" id="SOJK01000120">
    <property type="protein sequence ID" value="TET46589.1"/>
    <property type="molecule type" value="Genomic_DNA"/>
</dbReference>
<evidence type="ECO:0000256" key="4">
    <source>
        <dbReference type="ARBA" id="ARBA00023136"/>
    </source>
</evidence>
<dbReference type="Pfam" id="PF00146">
    <property type="entry name" value="NADHdh"/>
    <property type="match status" value="1"/>
</dbReference>
<name>A0A523UW62_UNCAE</name>
<feature type="transmembrane region" description="Helical" evidence="5">
    <location>
        <begin position="143"/>
        <end position="164"/>
    </location>
</feature>
<evidence type="ECO:0000256" key="5">
    <source>
        <dbReference type="SAM" id="Phobius"/>
    </source>
</evidence>
<sequence length="313" mass="34569">MMSQVLYSMAAFVVFPGFLFTAAVGLLVAWVDRKITARLQWRVGPPWYQNFVDFFKLLGKETIIPRGASRISFLIAPLIGLIGVTLVSLILWQANLNPHQSFLGDLIVILYLSILPSLAIVIGGSASANPLGALGASREMKMILADELPFIVAIFTPVVSIGSIKLDSILLYQSNYGMMFTHHLSSIIALVVAFFCIQAKMTLVPFDAPEAEQEIMAGPYIEYSGPPLAIFKLTRAMALFALPVFLITIFLGGFQFQGLGILWSVVKYLVILVLIILVKNTNPRLRIDQALRFFWLRMFPLSLVGFVLALVGL</sequence>
<gene>
    <name evidence="6" type="ORF">E3J59_02945</name>
</gene>
<evidence type="ECO:0000313" key="6">
    <source>
        <dbReference type="EMBL" id="TET46589.1"/>
    </source>
</evidence>
<dbReference type="InterPro" id="IPR052561">
    <property type="entry name" value="ComplexI_Subunit1"/>
</dbReference>
<comment type="caution">
    <text evidence="6">The sequence shown here is derived from an EMBL/GenBank/DDBJ whole genome shotgun (WGS) entry which is preliminary data.</text>
</comment>
<keyword evidence="4 5" id="KW-0472">Membrane</keyword>
<evidence type="ECO:0000256" key="3">
    <source>
        <dbReference type="ARBA" id="ARBA00022989"/>
    </source>
</evidence>
<feature type="transmembrane region" description="Helical" evidence="5">
    <location>
        <begin position="73"/>
        <end position="94"/>
    </location>
</feature>
<keyword evidence="2 5" id="KW-0812">Transmembrane</keyword>
<keyword evidence="3 5" id="KW-1133">Transmembrane helix</keyword>
<feature type="transmembrane region" description="Helical" evidence="5">
    <location>
        <begin position="6"/>
        <end position="31"/>
    </location>
</feature>
<organism evidence="6 7">
    <name type="scientific">Aerophobetes bacterium</name>
    <dbReference type="NCBI Taxonomy" id="2030807"/>
    <lineage>
        <taxon>Bacteria</taxon>
        <taxon>Candidatus Aerophobota</taxon>
    </lineage>
</organism>
<proteinExistence type="predicted"/>
<dbReference type="Proteomes" id="UP000320679">
    <property type="component" value="Unassembled WGS sequence"/>
</dbReference>
<dbReference type="PANTHER" id="PTHR43359:SF1">
    <property type="entry name" value="FORMATE HYDROGENLYASE SUBUNIT 4-RELATED"/>
    <property type="match status" value="1"/>
</dbReference>
<dbReference type="AlphaFoldDB" id="A0A523UW62"/>
<dbReference type="PANTHER" id="PTHR43359">
    <property type="entry name" value="FORMATE HYDROGENLYASE SUBUNIT 4"/>
    <property type="match status" value="1"/>
</dbReference>
<accession>A0A523UW62</accession>
<feature type="transmembrane region" description="Helical" evidence="5">
    <location>
        <begin position="176"/>
        <end position="197"/>
    </location>
</feature>
<feature type="transmembrane region" description="Helical" evidence="5">
    <location>
        <begin position="106"/>
        <end position="131"/>
    </location>
</feature>
<comment type="subcellular location">
    <subcellularLocation>
        <location evidence="1">Membrane</location>
        <topology evidence="1">Multi-pass membrane protein</topology>
    </subcellularLocation>
</comment>